<accession>A0ABU0KVE8</accession>
<dbReference type="NCBIfam" id="NF037959">
    <property type="entry name" value="MFS_SpdSyn"/>
    <property type="match status" value="1"/>
</dbReference>
<evidence type="ECO:0000256" key="1">
    <source>
        <dbReference type="ARBA" id="ARBA00023115"/>
    </source>
</evidence>
<dbReference type="Gene3D" id="3.40.50.150">
    <property type="entry name" value="Vaccinia Virus protein VP39"/>
    <property type="match status" value="1"/>
</dbReference>
<proteinExistence type="predicted"/>
<organism evidence="2 3">
    <name type="scientific">Paenibacillus brasilensis</name>
    <dbReference type="NCBI Taxonomy" id="128574"/>
    <lineage>
        <taxon>Bacteria</taxon>
        <taxon>Bacillati</taxon>
        <taxon>Bacillota</taxon>
        <taxon>Bacilli</taxon>
        <taxon>Bacillales</taxon>
        <taxon>Paenibacillaceae</taxon>
        <taxon>Paenibacillus</taxon>
    </lineage>
</organism>
<sequence length="263" mass="29955">MSNMVVKYDLKEISHLDVLYSKRSNNHEIMVYDTPELDGEKGSFRVMQFSNAAVQGALDLNDPQRILFEYPRAIIHLMELNDPSFEDVFVIGHGIGTIAGHFREKHFKIAELDALVVKLSQTFFGYDKDNVTIGDGRHILEQEASDAYDYIILDAFTEQGTPLHLVSREFFKLVKEKLDAEGSIIMNLMGKREHDHVINAIHTTLREEFAYVTAFSLPPEGTADIQNVIIIGRHKAIRFQTRQMVGFYEITLGEGHILRDTNA</sequence>
<dbReference type="EC" id="2.5.1.16" evidence="2"/>
<dbReference type="Proteomes" id="UP001242811">
    <property type="component" value="Unassembled WGS sequence"/>
</dbReference>
<dbReference type="SUPFAM" id="SSF53335">
    <property type="entry name" value="S-adenosyl-L-methionine-dependent methyltransferases"/>
    <property type="match status" value="1"/>
</dbReference>
<evidence type="ECO:0000313" key="2">
    <source>
        <dbReference type="EMBL" id="MDQ0493402.1"/>
    </source>
</evidence>
<dbReference type="GO" id="GO:0004766">
    <property type="term" value="F:spermidine synthase activity"/>
    <property type="evidence" value="ECO:0007669"/>
    <property type="project" value="UniProtKB-EC"/>
</dbReference>
<name>A0ABU0KVE8_9BACL</name>
<keyword evidence="2" id="KW-0808">Transferase</keyword>
<evidence type="ECO:0000313" key="3">
    <source>
        <dbReference type="Proteomes" id="UP001242811"/>
    </source>
</evidence>
<dbReference type="InterPro" id="IPR029063">
    <property type="entry name" value="SAM-dependent_MTases_sf"/>
</dbReference>
<protein>
    <submittedName>
        <fullName evidence="2">Spermidine synthase</fullName>
        <ecNumber evidence="2">2.5.1.16</ecNumber>
    </submittedName>
</protein>
<keyword evidence="3" id="KW-1185">Reference proteome</keyword>
<dbReference type="PANTHER" id="PTHR43317">
    <property type="entry name" value="THERMOSPERMINE SYNTHASE ACAULIS5"/>
    <property type="match status" value="1"/>
</dbReference>
<dbReference type="Pfam" id="PF01564">
    <property type="entry name" value="Spermine_synth"/>
    <property type="match status" value="1"/>
</dbReference>
<reference evidence="2 3" key="1">
    <citation type="submission" date="2023-07" db="EMBL/GenBank/DDBJ databases">
        <title>Genomic Encyclopedia of Type Strains, Phase IV (KMG-IV): sequencing the most valuable type-strain genomes for metagenomic binning, comparative biology and taxonomic classification.</title>
        <authorList>
            <person name="Goeker M."/>
        </authorList>
    </citation>
    <scope>NUCLEOTIDE SEQUENCE [LARGE SCALE GENOMIC DNA]</scope>
    <source>
        <strain evidence="2 3">DSM 14914</strain>
    </source>
</reference>
<dbReference type="PANTHER" id="PTHR43317:SF1">
    <property type="entry name" value="THERMOSPERMINE SYNTHASE ACAULIS5"/>
    <property type="match status" value="1"/>
</dbReference>
<dbReference type="EMBL" id="JAUSWA010000007">
    <property type="protein sequence ID" value="MDQ0493402.1"/>
    <property type="molecule type" value="Genomic_DNA"/>
</dbReference>
<gene>
    <name evidence="2" type="ORF">QOZ95_001560</name>
</gene>
<keyword evidence="1" id="KW-0620">Polyamine biosynthesis</keyword>
<comment type="caution">
    <text evidence="2">The sequence shown here is derived from an EMBL/GenBank/DDBJ whole genome shotgun (WGS) entry which is preliminary data.</text>
</comment>